<gene>
    <name evidence="4" type="ORF">Rsub_03293</name>
</gene>
<dbReference type="InterPro" id="IPR051164">
    <property type="entry name" value="NmrA-like_oxidored"/>
</dbReference>
<proteinExistence type="inferred from homology"/>
<organism evidence="4 5">
    <name type="scientific">Raphidocelis subcapitata</name>
    <dbReference type="NCBI Taxonomy" id="307507"/>
    <lineage>
        <taxon>Eukaryota</taxon>
        <taxon>Viridiplantae</taxon>
        <taxon>Chlorophyta</taxon>
        <taxon>core chlorophytes</taxon>
        <taxon>Chlorophyceae</taxon>
        <taxon>CS clade</taxon>
        <taxon>Sphaeropleales</taxon>
        <taxon>Selenastraceae</taxon>
        <taxon>Raphidocelis</taxon>
    </lineage>
</organism>
<dbReference type="PANTHER" id="PTHR42748">
    <property type="entry name" value="NITROGEN METABOLITE REPRESSION PROTEIN NMRA FAMILY MEMBER"/>
    <property type="match status" value="1"/>
</dbReference>
<keyword evidence="5" id="KW-1185">Reference proteome</keyword>
<dbReference type="InterPro" id="IPR036291">
    <property type="entry name" value="NAD(P)-bd_dom_sf"/>
</dbReference>
<evidence type="ECO:0000256" key="1">
    <source>
        <dbReference type="ARBA" id="ARBA00006328"/>
    </source>
</evidence>
<accession>A0A2V0NX55</accession>
<evidence type="ECO:0000259" key="3">
    <source>
        <dbReference type="Pfam" id="PF05368"/>
    </source>
</evidence>
<dbReference type="OrthoDB" id="9997102at2759"/>
<dbReference type="Gene3D" id="3.90.25.10">
    <property type="entry name" value="UDP-galactose 4-epimerase, domain 1"/>
    <property type="match status" value="1"/>
</dbReference>
<dbReference type="InterPro" id="IPR008030">
    <property type="entry name" value="NmrA-like"/>
</dbReference>
<comment type="similarity">
    <text evidence="1">Belongs to the NmrA-type oxidoreductase family.</text>
</comment>
<protein>
    <recommendedName>
        <fullName evidence="3">NmrA-like domain-containing protein</fullName>
    </recommendedName>
</protein>
<keyword evidence="2" id="KW-0521">NADP</keyword>
<dbReference type="InParanoid" id="A0A2V0NX55"/>
<name>A0A2V0NX55_9CHLO</name>
<feature type="domain" description="NmrA-like" evidence="3">
    <location>
        <begin position="149"/>
        <end position="250"/>
    </location>
</feature>
<dbReference type="Gene3D" id="3.40.50.720">
    <property type="entry name" value="NAD(P)-binding Rossmann-like Domain"/>
    <property type="match status" value="1"/>
</dbReference>
<dbReference type="EMBL" id="BDRX01000015">
    <property type="protein sequence ID" value="GBF90160.1"/>
    <property type="molecule type" value="Genomic_DNA"/>
</dbReference>
<evidence type="ECO:0000256" key="2">
    <source>
        <dbReference type="ARBA" id="ARBA00022857"/>
    </source>
</evidence>
<sequence>MPAPRAARPAPQRPAAAAAAAAGASGAGGLGPDDKVLLIGVTGVTGRCALDGLLAAGVAPSQLLALSRNPTSPAAAAVAARGVAVAAGDLDSPASIEPHLAAARFVYVHALSGDAASADPAELRRGAALAALLRARQGAGGGGGLGLIDQKNAVADELMASGAPFLGLEATMFMEEFWKRYTRPQIIGKGTFPFSLPSDRKLQLVSARDLGTAAAAAMRSPAPFAGRNIPFAADELTPVEMAAAFAAAQGGGEVKHSSPPAWLFWILSRDLWRIITFLREKGYGADPAACRAEFPGLLSFRSFLELSGWGDAARAYDGGIQFSDAPVAAAVAVAAAE</sequence>
<dbReference type="PANTHER" id="PTHR42748:SF32">
    <property type="entry name" value="NMRA-LIKE DOMAIN-CONTAINING PROTEIN"/>
    <property type="match status" value="1"/>
</dbReference>
<dbReference type="STRING" id="307507.A0A2V0NX55"/>
<evidence type="ECO:0000313" key="5">
    <source>
        <dbReference type="Proteomes" id="UP000247498"/>
    </source>
</evidence>
<dbReference type="SUPFAM" id="SSF51735">
    <property type="entry name" value="NAD(P)-binding Rossmann-fold domains"/>
    <property type="match status" value="1"/>
</dbReference>
<evidence type="ECO:0000313" key="4">
    <source>
        <dbReference type="EMBL" id="GBF90160.1"/>
    </source>
</evidence>
<dbReference type="AlphaFoldDB" id="A0A2V0NX55"/>
<comment type="caution">
    <text evidence="4">The sequence shown here is derived from an EMBL/GenBank/DDBJ whole genome shotgun (WGS) entry which is preliminary data.</text>
</comment>
<dbReference type="Pfam" id="PF05368">
    <property type="entry name" value="NmrA"/>
    <property type="match status" value="1"/>
</dbReference>
<reference evidence="4 5" key="1">
    <citation type="journal article" date="2018" name="Sci. Rep.">
        <title>Raphidocelis subcapitata (=Pseudokirchneriella subcapitata) provides an insight into genome evolution and environmental adaptations in the Sphaeropleales.</title>
        <authorList>
            <person name="Suzuki S."/>
            <person name="Yamaguchi H."/>
            <person name="Nakajima N."/>
            <person name="Kawachi M."/>
        </authorList>
    </citation>
    <scope>NUCLEOTIDE SEQUENCE [LARGE SCALE GENOMIC DNA]</scope>
    <source>
        <strain evidence="4 5">NIES-35</strain>
    </source>
</reference>
<dbReference type="Proteomes" id="UP000247498">
    <property type="component" value="Unassembled WGS sequence"/>
</dbReference>